<protein>
    <submittedName>
        <fullName evidence="3">Protoporphyrinogen oxidase</fullName>
    </submittedName>
</protein>
<feature type="transmembrane region" description="Helical" evidence="1">
    <location>
        <begin position="119"/>
        <end position="139"/>
    </location>
</feature>
<dbReference type="Gene3D" id="3.40.50.360">
    <property type="match status" value="1"/>
</dbReference>
<dbReference type="InterPro" id="IPR026816">
    <property type="entry name" value="Flavodoxin_dom"/>
</dbReference>
<dbReference type="InterPro" id="IPR008254">
    <property type="entry name" value="Flavodoxin/NO_synth"/>
</dbReference>
<gene>
    <name evidence="3" type="ORF">EA187_06725</name>
</gene>
<dbReference type="InterPro" id="IPR029039">
    <property type="entry name" value="Flavoprotein-like_sf"/>
</dbReference>
<evidence type="ECO:0000256" key="1">
    <source>
        <dbReference type="SAM" id="Phobius"/>
    </source>
</evidence>
<keyword evidence="4" id="KW-1185">Reference proteome</keyword>
<dbReference type="RefSeq" id="WP_127779676.1">
    <property type="nucleotide sequence ID" value="NZ_SADD01000002.1"/>
</dbReference>
<dbReference type="EMBL" id="SADD01000002">
    <property type="protein sequence ID" value="RVU46822.1"/>
    <property type="molecule type" value="Genomic_DNA"/>
</dbReference>
<keyword evidence="1" id="KW-0812">Transmembrane</keyword>
<reference evidence="3 4" key="1">
    <citation type="submission" date="2019-01" db="EMBL/GenBank/DDBJ databases">
        <title>Lujinxingia litoralis gen. nov., sp. nov. and Lujinxingia sediminis gen. nov., sp. nov., new members in the order Bradymonadales, isolated from coastal sediment.</title>
        <authorList>
            <person name="Li C.-M."/>
        </authorList>
    </citation>
    <scope>NUCLEOTIDE SEQUENCE [LARGE SCALE GENOMIC DNA]</scope>
    <source>
        <strain evidence="3 4">SEH01</strain>
    </source>
</reference>
<keyword evidence="1" id="KW-0472">Membrane</keyword>
<evidence type="ECO:0000313" key="3">
    <source>
        <dbReference type="EMBL" id="RVU46822.1"/>
    </source>
</evidence>
<organism evidence="3 4">
    <name type="scientific">Lujinxingia sediminis</name>
    <dbReference type="NCBI Taxonomy" id="2480984"/>
    <lineage>
        <taxon>Bacteria</taxon>
        <taxon>Deltaproteobacteria</taxon>
        <taxon>Bradymonadales</taxon>
        <taxon>Lujinxingiaceae</taxon>
        <taxon>Lujinxingia</taxon>
    </lineage>
</organism>
<dbReference type="Pfam" id="PF12724">
    <property type="entry name" value="Flavodoxin_5"/>
    <property type="match status" value="1"/>
</dbReference>
<evidence type="ECO:0000313" key="4">
    <source>
        <dbReference type="Proteomes" id="UP000282926"/>
    </source>
</evidence>
<evidence type="ECO:0000259" key="2">
    <source>
        <dbReference type="PROSITE" id="PS50902"/>
    </source>
</evidence>
<dbReference type="PANTHER" id="PTHR38030:SF2">
    <property type="entry name" value="PROTOPORPHYRINOGEN IX DEHYDROGENASE [QUINONE]"/>
    <property type="match status" value="1"/>
</dbReference>
<dbReference type="InterPro" id="IPR001226">
    <property type="entry name" value="Flavodoxin_CS"/>
</dbReference>
<dbReference type="PROSITE" id="PS50902">
    <property type="entry name" value="FLAVODOXIN_LIKE"/>
    <property type="match status" value="1"/>
</dbReference>
<accession>A0ABY0CUT5</accession>
<dbReference type="Proteomes" id="UP000282926">
    <property type="component" value="Unassembled WGS sequence"/>
</dbReference>
<proteinExistence type="predicted"/>
<sequence>MAHQNTIALIYSSQEGQTEKIAGHLADYFKNKAYPVELLDVDDIPDDFSADAYAGVILGGSIHIGRFSKTLIRFAKANRHALNQVANAFFSVSLSAAGDDDESRQEVHHYFDVFWEATGWQPILMAAFAGAMPFSRYGFMKRMIMRSAGRRAEGGEKLDTSKDYEYTDWASVDAFGDHFIDQLATRQTHSEAPSAP</sequence>
<dbReference type="PROSITE" id="PS00201">
    <property type="entry name" value="FLAVODOXIN"/>
    <property type="match status" value="1"/>
</dbReference>
<dbReference type="PANTHER" id="PTHR38030">
    <property type="entry name" value="PROTOPORPHYRINOGEN IX DEHYDROGENASE [MENAQUINONE]"/>
    <property type="match status" value="1"/>
</dbReference>
<keyword evidence="1" id="KW-1133">Transmembrane helix</keyword>
<dbReference type="SUPFAM" id="SSF52218">
    <property type="entry name" value="Flavoproteins"/>
    <property type="match status" value="1"/>
</dbReference>
<name>A0ABY0CUT5_9DELT</name>
<dbReference type="InterPro" id="IPR052200">
    <property type="entry name" value="Protoporphyrinogen_IX_DH"/>
</dbReference>
<feature type="domain" description="Flavodoxin-like" evidence="2">
    <location>
        <begin position="7"/>
        <end position="174"/>
    </location>
</feature>
<comment type="caution">
    <text evidence="3">The sequence shown here is derived from an EMBL/GenBank/DDBJ whole genome shotgun (WGS) entry which is preliminary data.</text>
</comment>